<reference evidence="3" key="1">
    <citation type="journal article" date="2019" name="Int. J. Syst. Evol. Microbiol.">
        <title>The Global Catalogue of Microorganisms (GCM) 10K type strain sequencing project: providing services to taxonomists for standard genome sequencing and annotation.</title>
        <authorList>
            <consortium name="The Broad Institute Genomics Platform"/>
            <consortium name="The Broad Institute Genome Sequencing Center for Infectious Disease"/>
            <person name="Wu L."/>
            <person name="Ma J."/>
        </authorList>
    </citation>
    <scope>NUCLEOTIDE SEQUENCE [LARGE SCALE GENOMIC DNA]</scope>
    <source>
        <strain evidence="3">CGMCC 1.15197</strain>
    </source>
</reference>
<comment type="caution">
    <text evidence="2">The sequence shown here is derived from an EMBL/GenBank/DDBJ whole genome shotgun (WGS) entry which is preliminary data.</text>
</comment>
<protein>
    <recommendedName>
        <fullName evidence="4">DUF5025 domain-containing protein</fullName>
    </recommendedName>
</protein>
<keyword evidence="3" id="KW-1185">Reference proteome</keyword>
<evidence type="ECO:0000313" key="3">
    <source>
        <dbReference type="Proteomes" id="UP000632273"/>
    </source>
</evidence>
<proteinExistence type="predicted"/>
<name>A0ABQ1TIK1_9BACT</name>
<feature type="signal peptide" evidence="1">
    <location>
        <begin position="1"/>
        <end position="16"/>
    </location>
</feature>
<evidence type="ECO:0000313" key="2">
    <source>
        <dbReference type="EMBL" id="GGE93708.1"/>
    </source>
</evidence>
<feature type="chain" id="PRO_5047045011" description="DUF5025 domain-containing protein" evidence="1">
    <location>
        <begin position="17"/>
        <end position="202"/>
    </location>
</feature>
<dbReference type="PROSITE" id="PS51257">
    <property type="entry name" value="PROKAR_LIPOPROTEIN"/>
    <property type="match status" value="1"/>
</dbReference>
<dbReference type="RefSeq" id="WP_188809832.1">
    <property type="nucleotide sequence ID" value="NZ_BMHT01000001.1"/>
</dbReference>
<organism evidence="2 3">
    <name type="scientific">Hymenobacter cavernae</name>
    <dbReference type="NCBI Taxonomy" id="2044852"/>
    <lineage>
        <taxon>Bacteria</taxon>
        <taxon>Pseudomonadati</taxon>
        <taxon>Bacteroidota</taxon>
        <taxon>Cytophagia</taxon>
        <taxon>Cytophagales</taxon>
        <taxon>Hymenobacteraceae</taxon>
        <taxon>Hymenobacter</taxon>
    </lineage>
</organism>
<evidence type="ECO:0008006" key="4">
    <source>
        <dbReference type="Google" id="ProtNLM"/>
    </source>
</evidence>
<dbReference type="EMBL" id="BMHT01000001">
    <property type="protein sequence ID" value="GGE93708.1"/>
    <property type="molecule type" value="Genomic_DNA"/>
</dbReference>
<accession>A0ABQ1TIK1</accession>
<evidence type="ECO:0000256" key="1">
    <source>
        <dbReference type="SAM" id="SignalP"/>
    </source>
</evidence>
<dbReference type="Proteomes" id="UP000632273">
    <property type="component" value="Unassembled WGS sequence"/>
</dbReference>
<gene>
    <name evidence="2" type="ORF">GCM10011383_00520</name>
</gene>
<sequence length="202" mass="23226">MIRPAFPRTFANLAFAAILGLGACKKEDPPFYNQLTAEQRTWTAPYQANTEWRFRSNRGVERTYRVQRFSDQKLDFPRKNGQAEGYIDIFEALFYRADTVAKPMATFLLTGQRTSLAVNPAHFHFEHCFTDLPINELATQQPLPAGYELLPLFTTSTGTYQNVLHYHFTQPVLNQSVTGDVFYTKEQGVVRYVSKGLTWDRL</sequence>
<keyword evidence="1" id="KW-0732">Signal</keyword>